<protein>
    <submittedName>
        <fullName evidence="2">Tail assembly chaperone</fullName>
    </submittedName>
</protein>
<dbReference type="RefSeq" id="YP_010013514.1">
    <property type="nucleotide sequence ID" value="NC_053512.1"/>
</dbReference>
<accession>A0A2D1GPP0</accession>
<dbReference type="KEGG" id="vg:63210127"/>
<evidence type="ECO:0000313" key="2">
    <source>
        <dbReference type="EMBL" id="ATN93987.1"/>
    </source>
</evidence>
<name>A0A2D1GPP0_9CAUD</name>
<dbReference type="Proteomes" id="UP000229090">
    <property type="component" value="Segment"/>
</dbReference>
<reference evidence="3" key="1">
    <citation type="submission" date="2017-09" db="EMBL/GenBank/DDBJ databases">
        <authorList>
            <person name="Ehlers B."/>
            <person name="Leendertz F.H."/>
        </authorList>
    </citation>
    <scope>NUCLEOTIDE SEQUENCE [LARGE SCALE GENOMIC DNA]</scope>
</reference>
<feature type="compositionally biased region" description="Basic and acidic residues" evidence="1">
    <location>
        <begin position="253"/>
        <end position="262"/>
    </location>
</feature>
<keyword evidence="3" id="KW-1185">Reference proteome</keyword>
<dbReference type="GeneID" id="63210127"/>
<proteinExistence type="predicted"/>
<sequence length="280" mass="32584">MAARKTSESKEVVVEEKVVNGEVVLDEDDVWNDLVTENVVPPLKVRGIVLHQPTKDQVDRWRNAKTVEEGERALFGDQYDAIHELFSNQPEYVWDNFNVKYLAHMFGIGDVESLKKIIKIVNQFWEPICWDCQHLLSFSAYEYFQWEKIDCDGFVRWQRKRPMREFLGLFERLMNIRGSATNEAVLLHPETIEFMAQQKDDGRPQPPRIFGHTVLVDLLMALIETQTHKPLKRPVIPGLELRTNRKILATKSAVERAQERAMQRKGRSRNKSKLKSNKGA</sequence>
<evidence type="ECO:0000256" key="1">
    <source>
        <dbReference type="SAM" id="MobiDB-lite"/>
    </source>
</evidence>
<feature type="compositionally biased region" description="Basic residues" evidence="1">
    <location>
        <begin position="263"/>
        <end position="280"/>
    </location>
</feature>
<organism evidence="2 3">
    <name type="scientific">Mycobacterium phage Kumao</name>
    <dbReference type="NCBI Taxonomy" id="2041344"/>
    <lineage>
        <taxon>Viruses</taxon>
        <taxon>Duplodnaviria</taxon>
        <taxon>Heunggongvirae</taxon>
        <taxon>Uroviricota</taxon>
        <taxon>Caudoviricetes</taxon>
        <taxon>Vilmaviridae</taxon>
        <taxon>Kumaovirus</taxon>
        <taxon>Kumaovirus kumao</taxon>
    </lineage>
</organism>
<feature type="region of interest" description="Disordered" evidence="1">
    <location>
        <begin position="253"/>
        <end position="280"/>
    </location>
</feature>
<dbReference type="EMBL" id="MG009575">
    <property type="protein sequence ID" value="ATN93987.1"/>
    <property type="molecule type" value="Genomic_DNA"/>
</dbReference>
<evidence type="ECO:0000313" key="3">
    <source>
        <dbReference type="Proteomes" id="UP000229090"/>
    </source>
</evidence>
<gene>
    <name evidence="2" type="primary">25</name>
    <name evidence="2" type="ORF">SEA_KUMAO_25</name>
</gene>